<organism evidence="2 3">
    <name type="scientific">Clunio marinus</name>
    <dbReference type="NCBI Taxonomy" id="568069"/>
    <lineage>
        <taxon>Eukaryota</taxon>
        <taxon>Metazoa</taxon>
        <taxon>Ecdysozoa</taxon>
        <taxon>Arthropoda</taxon>
        <taxon>Hexapoda</taxon>
        <taxon>Insecta</taxon>
        <taxon>Pterygota</taxon>
        <taxon>Neoptera</taxon>
        <taxon>Endopterygota</taxon>
        <taxon>Diptera</taxon>
        <taxon>Nematocera</taxon>
        <taxon>Chironomoidea</taxon>
        <taxon>Chironomidae</taxon>
        <taxon>Clunio</taxon>
    </lineage>
</organism>
<evidence type="ECO:0000313" key="3">
    <source>
        <dbReference type="Proteomes" id="UP000183832"/>
    </source>
</evidence>
<dbReference type="Proteomes" id="UP000183832">
    <property type="component" value="Unassembled WGS sequence"/>
</dbReference>
<feature type="transmembrane region" description="Helical" evidence="1">
    <location>
        <begin position="55"/>
        <end position="74"/>
    </location>
</feature>
<keyword evidence="1" id="KW-0812">Transmembrane</keyword>
<gene>
    <name evidence="2" type="ORF">CLUMA_CG002166</name>
</gene>
<protein>
    <submittedName>
        <fullName evidence="2">CLUMA_CG002166, isoform A</fullName>
    </submittedName>
</protein>
<evidence type="ECO:0000313" key="2">
    <source>
        <dbReference type="EMBL" id="CRK88389.1"/>
    </source>
</evidence>
<reference evidence="2 3" key="1">
    <citation type="submission" date="2015-04" db="EMBL/GenBank/DDBJ databases">
        <authorList>
            <person name="Syromyatnikov M.Y."/>
            <person name="Popov V.N."/>
        </authorList>
    </citation>
    <scope>NUCLEOTIDE SEQUENCE [LARGE SCALE GENOMIC DNA]</scope>
</reference>
<accession>A0A1J1HK37</accession>
<keyword evidence="3" id="KW-1185">Reference proteome</keyword>
<evidence type="ECO:0000256" key="1">
    <source>
        <dbReference type="SAM" id="Phobius"/>
    </source>
</evidence>
<sequence length="131" mass="15229">MHSQHSEMQYKDEVQGKELEAINGVSVYLWTIIPKASNNSSCSGRKMWNHRRLSSLYWIYTLSSLFVVLVRCMTSGTINFKINFHSSLNTRKKSLLRVEKYFEVIGCILALDKHNPHNPKNSVMFSWCLTK</sequence>
<keyword evidence="1" id="KW-1133">Transmembrane helix</keyword>
<dbReference type="EMBL" id="CVRI01000006">
    <property type="protein sequence ID" value="CRK88389.1"/>
    <property type="molecule type" value="Genomic_DNA"/>
</dbReference>
<keyword evidence="1" id="KW-0472">Membrane</keyword>
<dbReference type="AlphaFoldDB" id="A0A1J1HK37"/>
<name>A0A1J1HK37_9DIPT</name>
<proteinExistence type="predicted"/>